<feature type="chain" id="PRO_5020514444" description="Secreted protein" evidence="1">
    <location>
        <begin position="18"/>
        <end position="336"/>
    </location>
</feature>
<dbReference type="AlphaFoldDB" id="A0A4R8PT80"/>
<organism evidence="2 3">
    <name type="scientific">Colletotrichum spinosum</name>
    <dbReference type="NCBI Taxonomy" id="1347390"/>
    <lineage>
        <taxon>Eukaryota</taxon>
        <taxon>Fungi</taxon>
        <taxon>Dikarya</taxon>
        <taxon>Ascomycota</taxon>
        <taxon>Pezizomycotina</taxon>
        <taxon>Sordariomycetes</taxon>
        <taxon>Hypocreomycetidae</taxon>
        <taxon>Glomerellales</taxon>
        <taxon>Glomerellaceae</taxon>
        <taxon>Colletotrichum</taxon>
        <taxon>Colletotrichum orbiculare species complex</taxon>
    </lineage>
</organism>
<gene>
    <name evidence="2" type="ORF">C8035_v011989</name>
</gene>
<dbReference type="EMBL" id="QAPG01005164">
    <property type="protein sequence ID" value="TDZ27250.1"/>
    <property type="molecule type" value="Genomic_DNA"/>
</dbReference>
<evidence type="ECO:0000256" key="1">
    <source>
        <dbReference type="SAM" id="SignalP"/>
    </source>
</evidence>
<dbReference type="Proteomes" id="UP000295083">
    <property type="component" value="Unassembled WGS sequence"/>
</dbReference>
<reference evidence="2 3" key="1">
    <citation type="submission" date="2018-11" db="EMBL/GenBank/DDBJ databases">
        <title>Genome sequence and assembly of Colletotrichum spinosum.</title>
        <authorList>
            <person name="Gan P."/>
            <person name="Shirasu K."/>
        </authorList>
    </citation>
    <scope>NUCLEOTIDE SEQUENCE [LARGE SCALE GENOMIC DNA]</scope>
    <source>
        <strain evidence="2 3">CBS 515.97</strain>
    </source>
</reference>
<keyword evidence="3" id="KW-1185">Reference proteome</keyword>
<name>A0A4R8PT80_9PEZI</name>
<keyword evidence="1" id="KW-0732">Signal</keyword>
<evidence type="ECO:0000313" key="3">
    <source>
        <dbReference type="Proteomes" id="UP000295083"/>
    </source>
</evidence>
<sequence>MRQTLLLALGASSGAIAANIQVTLHFLKGDYPEPSITAYNNDRSEVVGHSCATSLDLGSSSIAFTVDQNGAGNITVNEEEFKVLDDPKISGGVACGRIHNDAETVVNCELTVPATADLLPLNRRNLPECKSLRRAATGEESGLEAILDGFLRGPEYLPSEQTLELSENSTAVAPRQCGIQQRDAYLIGNGNPHQNPLNIQLSEPMQCGGRDGCEVNWATSRSFSIGWSASATAWTWLNGGFAVEMSIETGNSYTCPGNANDYFALWKSQAQTAYTVRNRLRTSCGPIQDSGGNYVMWSPNRNNRGGYYYCVYGRQYVRYLGDRWLDTSPNRPGGPP</sequence>
<evidence type="ECO:0000313" key="2">
    <source>
        <dbReference type="EMBL" id="TDZ27250.1"/>
    </source>
</evidence>
<evidence type="ECO:0008006" key="4">
    <source>
        <dbReference type="Google" id="ProtNLM"/>
    </source>
</evidence>
<accession>A0A4R8PT80</accession>
<proteinExistence type="predicted"/>
<protein>
    <recommendedName>
        <fullName evidence="4">Secreted protein</fullName>
    </recommendedName>
</protein>
<feature type="signal peptide" evidence="1">
    <location>
        <begin position="1"/>
        <end position="17"/>
    </location>
</feature>
<comment type="caution">
    <text evidence="2">The sequence shown here is derived from an EMBL/GenBank/DDBJ whole genome shotgun (WGS) entry which is preliminary data.</text>
</comment>